<dbReference type="Pfam" id="PF00328">
    <property type="entry name" value="His_Phos_2"/>
    <property type="match status" value="1"/>
</dbReference>
<reference evidence="4" key="1">
    <citation type="submission" date="2017-01" db="EMBL/GenBank/DDBJ databases">
        <authorList>
            <person name="Wang Y."/>
            <person name="White M."/>
            <person name="Kvist S."/>
            <person name="Moncalvo J.-M."/>
        </authorList>
    </citation>
    <scope>NUCLEOTIDE SEQUENCE [LARGE SCALE GENOMIC DNA]</scope>
    <source>
        <strain evidence="4">ID-206-W2</strain>
    </source>
</reference>
<dbReference type="PANTHER" id="PTHR11567">
    <property type="entry name" value="ACID PHOSPHATASE-RELATED"/>
    <property type="match status" value="1"/>
</dbReference>
<sequence>MINGTSDDISKGQLAEMPKNNTCASGWMTEKGGLDSLDMGKATRRIYVDKLGFLKPTLKSTNQIKVRTTSSARTIQTADFFLSGLYPVTGNDTDVIINSFYLPPAIEDMTDNLSMCPKAQYLFDKIKNSDEFKEYLSQNSDYISFMNTLFTANTSVPLFTNTRTFYFDLLQPRACNNIPRPCNSDGQCTTEKMYETFRADMNWEYIYQKTMSQYSREYNILVQGFFISDLKSDLEDLVRNNKRSHKCSKNKAPRFYLYSAHDMTINNVVFSLLGDIPVTFLPPYSSNLFIEVWKNNKNGNLSVRIIYNNRILKVLGEAGSSKPWCDFNSCDYNTFINFLSKVEISDPISQCAI</sequence>
<evidence type="ECO:0000313" key="3">
    <source>
        <dbReference type="EMBL" id="OMJ08576.1"/>
    </source>
</evidence>
<dbReference type="Proteomes" id="UP000187429">
    <property type="component" value="Unassembled WGS sequence"/>
</dbReference>
<dbReference type="SUPFAM" id="SSF53254">
    <property type="entry name" value="Phosphoglycerate mutase-like"/>
    <property type="match status" value="1"/>
</dbReference>
<gene>
    <name evidence="3" type="ORF">AYI69_g11021</name>
</gene>
<dbReference type="EMBL" id="LSSM01007356">
    <property type="protein sequence ID" value="OMJ08576.1"/>
    <property type="molecule type" value="Genomic_DNA"/>
</dbReference>
<organism evidence="3 4">
    <name type="scientific">Smittium culicis</name>
    <dbReference type="NCBI Taxonomy" id="133412"/>
    <lineage>
        <taxon>Eukaryota</taxon>
        <taxon>Fungi</taxon>
        <taxon>Fungi incertae sedis</taxon>
        <taxon>Zoopagomycota</taxon>
        <taxon>Kickxellomycotina</taxon>
        <taxon>Harpellomycetes</taxon>
        <taxon>Harpellales</taxon>
        <taxon>Legeriomycetaceae</taxon>
        <taxon>Smittium</taxon>
    </lineage>
</organism>
<dbReference type="OrthoDB" id="10257284at2759"/>
<comment type="caution">
    <text evidence="3">The sequence shown here is derived from an EMBL/GenBank/DDBJ whole genome shotgun (WGS) entry which is preliminary data.</text>
</comment>
<dbReference type="Gene3D" id="3.40.50.1240">
    <property type="entry name" value="Phosphoglycerate mutase-like"/>
    <property type="match status" value="1"/>
</dbReference>
<evidence type="ECO:0000313" key="4">
    <source>
        <dbReference type="Proteomes" id="UP000187429"/>
    </source>
</evidence>
<protein>
    <submittedName>
        <fullName evidence="3">Counting factor 60</fullName>
    </submittedName>
</protein>
<dbReference type="PANTHER" id="PTHR11567:SF110">
    <property type="entry name" value="2-PHOSPHOXYLOSE PHOSPHATASE 1"/>
    <property type="match status" value="1"/>
</dbReference>
<dbReference type="InterPro" id="IPR029033">
    <property type="entry name" value="His_PPase_superfam"/>
</dbReference>
<dbReference type="CDD" id="cd07061">
    <property type="entry name" value="HP_HAP_like"/>
    <property type="match status" value="1"/>
</dbReference>
<dbReference type="InterPro" id="IPR000560">
    <property type="entry name" value="His_Pase_clade-2"/>
</dbReference>
<dbReference type="InterPro" id="IPR050645">
    <property type="entry name" value="Histidine_acid_phosphatase"/>
</dbReference>
<proteinExistence type="inferred from homology"/>
<dbReference type="AlphaFoldDB" id="A0A1R1X1Q2"/>
<keyword evidence="2" id="KW-0378">Hydrolase</keyword>
<evidence type="ECO:0000256" key="2">
    <source>
        <dbReference type="ARBA" id="ARBA00022801"/>
    </source>
</evidence>
<dbReference type="GO" id="GO:0016791">
    <property type="term" value="F:phosphatase activity"/>
    <property type="evidence" value="ECO:0007669"/>
    <property type="project" value="TreeGrafter"/>
</dbReference>
<accession>A0A1R1X1Q2</accession>
<keyword evidence="4" id="KW-1185">Reference proteome</keyword>
<comment type="similarity">
    <text evidence="1">Belongs to the histidine acid phosphatase family.</text>
</comment>
<name>A0A1R1X1Q2_9FUNG</name>
<evidence type="ECO:0000256" key="1">
    <source>
        <dbReference type="ARBA" id="ARBA00005375"/>
    </source>
</evidence>